<accession>A0ABR1INL2</accession>
<comment type="catalytic activity">
    <reaction evidence="5">
        <text>an aryl sulfate + H2O = a phenol + sulfate + H(+)</text>
        <dbReference type="Rhea" id="RHEA:17261"/>
        <dbReference type="ChEBI" id="CHEBI:15377"/>
        <dbReference type="ChEBI" id="CHEBI:15378"/>
        <dbReference type="ChEBI" id="CHEBI:16189"/>
        <dbReference type="ChEBI" id="CHEBI:33853"/>
        <dbReference type="ChEBI" id="CHEBI:140317"/>
        <dbReference type="EC" id="3.1.6.1"/>
    </reaction>
</comment>
<evidence type="ECO:0000256" key="2">
    <source>
        <dbReference type="ARBA" id="ARBA00022729"/>
    </source>
</evidence>
<dbReference type="CDD" id="cd16147">
    <property type="entry name" value="G6S"/>
    <property type="match status" value="1"/>
</dbReference>
<keyword evidence="2" id="KW-0732">Signal</keyword>
<dbReference type="PIRSF" id="PIRSF000972">
    <property type="entry name" value="Arylsulf_plant"/>
    <property type="match status" value="1"/>
</dbReference>
<comment type="caution">
    <text evidence="7">The sequence shown here is derived from an EMBL/GenBank/DDBJ whole genome shotgun (WGS) entry which is preliminary data.</text>
</comment>
<sequence>MKSIACFLALICSFVWWTLQPMRYQTFLTLTLGASALAAKPNIVLIITDDQDARTDTLSYMPKLQNLVAEQGTTFDRFHAPVSLCCPSRVSLLTGQFAHNHNVTYVGGPFGGYHTFCDKGYNGDSLPSFLQEAGYATYYTGKLMNGLTVSAITACPTKGWTYSDFLIDPNAYLYYNASFSANGDPVVNYLGDYQVDVIQQKATSLLQSAISGLNNDSTPFFLGIAPTAPHLEVQFNGSFTEPLPPPGDEDLFTGVPVPKNPNFNVQGGVSWVKSLPELNETVIEYIDHIYRQRLRTLQSVDALVESVVQQLEEAGIADNTYIIYVADNGYALGSHRRQPGKTLPFQEDVIVPFIIRGPGIPSNTSNDEIYSMPDLAATILDIANASASYPVDGRVISFENQDASSQDTGKATQTIVEYWNGALEEGIYAFAGSNDVRGNSTYRSIQVIDGDEHDWVYGVWCTGERELYDLKTDPWQTNNLAVNDASGFDSFTFSSSSSDQIASRLDALLVVLKTCVGEVCQDPWKAIFPSGSVTGLSEALSSDYDDYFNSLPKFRYEVCRFGYFDNLESPRWNETLAYGKSA</sequence>
<keyword evidence="8" id="KW-1185">Reference proteome</keyword>
<evidence type="ECO:0000313" key="8">
    <source>
        <dbReference type="Proteomes" id="UP001498398"/>
    </source>
</evidence>
<reference evidence="7 8" key="1">
    <citation type="submission" date="2024-01" db="EMBL/GenBank/DDBJ databases">
        <title>A draft genome for the cacao thread blight pathogen Marasmiellus scandens.</title>
        <authorList>
            <person name="Baruah I.K."/>
            <person name="Leung J."/>
            <person name="Bukari Y."/>
            <person name="Amoako-Attah I."/>
            <person name="Meinhardt L.W."/>
            <person name="Bailey B.A."/>
            <person name="Cohen S.P."/>
        </authorList>
    </citation>
    <scope>NUCLEOTIDE SEQUENCE [LARGE SCALE GENOMIC DNA]</scope>
    <source>
        <strain evidence="7 8">GH-19</strain>
    </source>
</reference>
<dbReference type="PANTHER" id="PTHR43108:SF8">
    <property type="entry name" value="SD21168P"/>
    <property type="match status" value="1"/>
</dbReference>
<keyword evidence="4" id="KW-0325">Glycoprotein</keyword>
<protein>
    <recommendedName>
        <fullName evidence="5">Arylsulfatase</fullName>
        <shortName evidence="5">AS</shortName>
        <ecNumber evidence="5">3.1.6.1</ecNumber>
    </recommendedName>
    <alternativeName>
        <fullName evidence="5">Aryl-sulfate sulphohydrolase</fullName>
    </alternativeName>
</protein>
<dbReference type="InterPro" id="IPR000917">
    <property type="entry name" value="Sulfatase_N"/>
</dbReference>
<dbReference type="PROSITE" id="PS00523">
    <property type="entry name" value="SULFATASE_1"/>
    <property type="match status" value="1"/>
</dbReference>
<dbReference type="InterPro" id="IPR024607">
    <property type="entry name" value="Sulfatase_CS"/>
</dbReference>
<name>A0ABR1INL2_9AGAR</name>
<gene>
    <name evidence="7" type="ORF">VKT23_018640</name>
</gene>
<dbReference type="Gene3D" id="3.40.720.10">
    <property type="entry name" value="Alkaline Phosphatase, subunit A"/>
    <property type="match status" value="1"/>
</dbReference>
<dbReference type="PANTHER" id="PTHR43108">
    <property type="entry name" value="N-ACETYLGLUCOSAMINE-6-SULFATASE FAMILY MEMBER"/>
    <property type="match status" value="1"/>
</dbReference>
<feature type="domain" description="Sulfatase N-terminal" evidence="6">
    <location>
        <begin position="41"/>
        <end position="384"/>
    </location>
</feature>
<dbReference type="SUPFAM" id="SSF53649">
    <property type="entry name" value="Alkaline phosphatase-like"/>
    <property type="match status" value="1"/>
</dbReference>
<dbReference type="InterPro" id="IPR017850">
    <property type="entry name" value="Alkaline_phosphatase_core_sf"/>
</dbReference>
<keyword evidence="3 5" id="KW-0378">Hydrolase</keyword>
<comment type="similarity">
    <text evidence="1 5">Belongs to the sulfatase family.</text>
</comment>
<evidence type="ECO:0000313" key="7">
    <source>
        <dbReference type="EMBL" id="KAK7437395.1"/>
    </source>
</evidence>
<dbReference type="EMBL" id="JBANRG010000086">
    <property type="protein sequence ID" value="KAK7437395.1"/>
    <property type="molecule type" value="Genomic_DNA"/>
</dbReference>
<organism evidence="7 8">
    <name type="scientific">Marasmiellus scandens</name>
    <dbReference type="NCBI Taxonomy" id="2682957"/>
    <lineage>
        <taxon>Eukaryota</taxon>
        <taxon>Fungi</taxon>
        <taxon>Dikarya</taxon>
        <taxon>Basidiomycota</taxon>
        <taxon>Agaricomycotina</taxon>
        <taxon>Agaricomycetes</taxon>
        <taxon>Agaricomycetidae</taxon>
        <taxon>Agaricales</taxon>
        <taxon>Marasmiineae</taxon>
        <taxon>Omphalotaceae</taxon>
        <taxon>Marasmiellus</taxon>
    </lineage>
</organism>
<evidence type="ECO:0000259" key="6">
    <source>
        <dbReference type="Pfam" id="PF00884"/>
    </source>
</evidence>
<proteinExistence type="inferred from homology"/>
<evidence type="ECO:0000256" key="5">
    <source>
        <dbReference type="PIRNR" id="PIRNR000972"/>
    </source>
</evidence>
<dbReference type="Pfam" id="PF00884">
    <property type="entry name" value="Sulfatase"/>
    <property type="match status" value="1"/>
</dbReference>
<evidence type="ECO:0000256" key="4">
    <source>
        <dbReference type="ARBA" id="ARBA00023180"/>
    </source>
</evidence>
<dbReference type="Proteomes" id="UP001498398">
    <property type="component" value="Unassembled WGS sequence"/>
</dbReference>
<evidence type="ECO:0000256" key="3">
    <source>
        <dbReference type="ARBA" id="ARBA00022801"/>
    </source>
</evidence>
<dbReference type="EC" id="3.1.6.1" evidence="5"/>
<evidence type="ECO:0000256" key="1">
    <source>
        <dbReference type="ARBA" id="ARBA00008779"/>
    </source>
</evidence>
<dbReference type="InterPro" id="IPR012083">
    <property type="entry name" value="Arylsulfatase"/>
</dbReference>